<dbReference type="AlphaFoldDB" id="A0A5N6M364"/>
<comment type="caution">
    <text evidence="1">The sequence shown here is derived from an EMBL/GenBank/DDBJ whole genome shotgun (WGS) entry which is preliminary data.</text>
</comment>
<reference evidence="1 2" key="1">
    <citation type="submission" date="2019-05" db="EMBL/GenBank/DDBJ databases">
        <title>Mikania micrantha, genome provides insights into the molecular mechanism of rapid growth.</title>
        <authorList>
            <person name="Liu B."/>
        </authorList>
    </citation>
    <scope>NUCLEOTIDE SEQUENCE [LARGE SCALE GENOMIC DNA]</scope>
    <source>
        <strain evidence="1">NLD-2019</strain>
        <tissue evidence="1">Leaf</tissue>
    </source>
</reference>
<protein>
    <submittedName>
        <fullName evidence="1">Uncharacterized protein</fullName>
    </submittedName>
</protein>
<accession>A0A5N6M364</accession>
<sequence length="241" mass="27124">MGVVKNRCKHFDDFDVNVDACTHNSTKLIYKVIVLHRSGYAFSLADLITFACNVALFEVGNGGFGEACIMLFGFNDKIKFARMGIWAKIHIWTQGKHYLIAFTNMTHKPSWAWLNRAKTMMGLKIGLLALNGGLGPKSVGQRLILLGPLNPIKACSKIEYGPTWAWFIWAKFDRGPILSNKHGPNEVFEVNYWAYYRFWAGTVGLCQDIIGPGWQEVGPILGQPECNWACCWARWAKDLGC</sequence>
<organism evidence="1 2">
    <name type="scientific">Mikania micrantha</name>
    <name type="common">bitter vine</name>
    <dbReference type="NCBI Taxonomy" id="192012"/>
    <lineage>
        <taxon>Eukaryota</taxon>
        <taxon>Viridiplantae</taxon>
        <taxon>Streptophyta</taxon>
        <taxon>Embryophyta</taxon>
        <taxon>Tracheophyta</taxon>
        <taxon>Spermatophyta</taxon>
        <taxon>Magnoliopsida</taxon>
        <taxon>eudicotyledons</taxon>
        <taxon>Gunneridae</taxon>
        <taxon>Pentapetalae</taxon>
        <taxon>asterids</taxon>
        <taxon>campanulids</taxon>
        <taxon>Asterales</taxon>
        <taxon>Asteraceae</taxon>
        <taxon>Asteroideae</taxon>
        <taxon>Heliantheae alliance</taxon>
        <taxon>Eupatorieae</taxon>
        <taxon>Mikania</taxon>
    </lineage>
</organism>
<evidence type="ECO:0000313" key="2">
    <source>
        <dbReference type="Proteomes" id="UP000326396"/>
    </source>
</evidence>
<name>A0A5N6M364_9ASTR</name>
<proteinExistence type="predicted"/>
<evidence type="ECO:0000313" key="1">
    <source>
        <dbReference type="EMBL" id="KAD3068359.1"/>
    </source>
</evidence>
<keyword evidence="2" id="KW-1185">Reference proteome</keyword>
<gene>
    <name evidence="1" type="ORF">E3N88_36239</name>
</gene>
<dbReference type="Proteomes" id="UP000326396">
    <property type="component" value="Linkage Group LG7"/>
</dbReference>
<dbReference type="EMBL" id="SZYD01000017">
    <property type="protein sequence ID" value="KAD3068359.1"/>
    <property type="molecule type" value="Genomic_DNA"/>
</dbReference>